<dbReference type="PANTHER" id="PTHR13275">
    <property type="entry name" value="YL-1 PROTEIN TRANSCRIPTION FACTOR-LIKE 1"/>
    <property type="match status" value="1"/>
</dbReference>
<dbReference type="InterPro" id="IPR013272">
    <property type="entry name" value="Vps72/YL1_C"/>
</dbReference>
<dbReference type="Proteomes" id="UP000887566">
    <property type="component" value="Unplaced"/>
</dbReference>
<evidence type="ECO:0000256" key="3">
    <source>
        <dbReference type="SAM" id="MobiDB-lite"/>
    </source>
</evidence>
<accession>A0A914VZT8</accession>
<sequence length="375" mass="42538">MPVKRRATTSKVVVQEEEQDEADVVEQEEGDESGESSDGEDDSDGPEIEMLAKSRERRGNAGAKMAQLLDKEDPDEFYQSTYGGFFDEGEDNDYQSPTQSDSDQVDSDFDKSESDDEPVSDTEDATKPKRRKQTHVGVYREPKLRPSTGESVKTPRTKREPRKELPAPIIEKKFRWSTLQKSQMSDEARKKIKARFLVQGGPGAHRHKEYTQEEMLAEAKITEDMNKKSLEKYEQFELEQKRKRDRAMKRRVIDGPKIRTLSLTLPIPPADVRPGEPALCSRTFIEFPDEHSLQKHLSAASGTRPARMRRGDTRCCVTGQPAKYRDPVTGLPYATTEAFKQLRQKYETFLLEKADANDAAVAAWVSWRQSASAAT</sequence>
<evidence type="ECO:0000313" key="6">
    <source>
        <dbReference type="WBParaSite" id="PSAMB.scaffold273size59796.g4195.t1"/>
    </source>
</evidence>
<evidence type="ECO:0000256" key="2">
    <source>
        <dbReference type="ARBA" id="ARBA00020000"/>
    </source>
</evidence>
<feature type="compositionally biased region" description="Basic and acidic residues" evidence="3">
    <location>
        <begin position="50"/>
        <end position="59"/>
    </location>
</feature>
<evidence type="ECO:0000313" key="5">
    <source>
        <dbReference type="Proteomes" id="UP000887566"/>
    </source>
</evidence>
<proteinExistence type="inferred from homology"/>
<comment type="similarity">
    <text evidence="1">Belongs to the VPS72/YL1 family.</text>
</comment>
<dbReference type="PANTHER" id="PTHR13275:SF4">
    <property type="entry name" value="VACUOLAR PROTEIN SORTING-ASSOCIATED PROTEIN 72 HOMOLOG"/>
    <property type="match status" value="1"/>
</dbReference>
<dbReference type="AlphaFoldDB" id="A0A914VZT8"/>
<dbReference type="Pfam" id="PF08265">
    <property type="entry name" value="YL1_C"/>
    <property type="match status" value="1"/>
</dbReference>
<dbReference type="Pfam" id="PF05764">
    <property type="entry name" value="YL1"/>
    <property type="match status" value="1"/>
</dbReference>
<evidence type="ECO:0000259" key="4">
    <source>
        <dbReference type="SMART" id="SM00993"/>
    </source>
</evidence>
<feature type="region of interest" description="Disordered" evidence="3">
    <location>
        <begin position="1"/>
        <end position="169"/>
    </location>
</feature>
<evidence type="ECO:0000256" key="1">
    <source>
        <dbReference type="ARBA" id="ARBA00006832"/>
    </source>
</evidence>
<feature type="compositionally biased region" description="Acidic residues" evidence="3">
    <location>
        <begin position="15"/>
        <end position="47"/>
    </location>
</feature>
<dbReference type="SMART" id="SM00993">
    <property type="entry name" value="YL1_C"/>
    <property type="match status" value="1"/>
</dbReference>
<dbReference type="WBParaSite" id="PSAMB.scaffold273size59796.g4195.t1">
    <property type="protein sequence ID" value="PSAMB.scaffold273size59796.g4195.t1"/>
    <property type="gene ID" value="PSAMB.scaffold273size59796.g4195"/>
</dbReference>
<feature type="compositionally biased region" description="Basic and acidic residues" evidence="3">
    <location>
        <begin position="157"/>
        <end position="169"/>
    </location>
</feature>
<dbReference type="GO" id="GO:0005634">
    <property type="term" value="C:nucleus"/>
    <property type="evidence" value="ECO:0007669"/>
    <property type="project" value="TreeGrafter"/>
</dbReference>
<reference evidence="6" key="1">
    <citation type="submission" date="2022-11" db="UniProtKB">
        <authorList>
            <consortium name="WormBaseParasite"/>
        </authorList>
    </citation>
    <scope>IDENTIFICATION</scope>
</reference>
<feature type="compositionally biased region" description="Acidic residues" evidence="3">
    <location>
        <begin position="103"/>
        <end position="123"/>
    </location>
</feature>
<organism evidence="5 6">
    <name type="scientific">Plectus sambesii</name>
    <dbReference type="NCBI Taxonomy" id="2011161"/>
    <lineage>
        <taxon>Eukaryota</taxon>
        <taxon>Metazoa</taxon>
        <taxon>Ecdysozoa</taxon>
        <taxon>Nematoda</taxon>
        <taxon>Chromadorea</taxon>
        <taxon>Plectida</taxon>
        <taxon>Plectina</taxon>
        <taxon>Plectoidea</taxon>
        <taxon>Plectidae</taxon>
        <taxon>Plectus</taxon>
    </lineage>
</organism>
<feature type="domain" description="Vps72/YL1 C-terminal" evidence="4">
    <location>
        <begin position="313"/>
        <end position="342"/>
    </location>
</feature>
<dbReference type="InterPro" id="IPR046757">
    <property type="entry name" value="YL1_N"/>
</dbReference>
<keyword evidence="5" id="KW-1185">Reference proteome</keyword>
<name>A0A914VZT8_9BILA</name>
<protein>
    <recommendedName>
        <fullName evidence="2">Vacuolar protein sorting-associated protein 72 homolog</fullName>
    </recommendedName>
</protein>